<evidence type="ECO:0000313" key="2">
    <source>
        <dbReference type="EMBL" id="CUA72245.1"/>
    </source>
</evidence>
<feature type="region of interest" description="Disordered" evidence="1">
    <location>
        <begin position="1"/>
        <end position="73"/>
    </location>
</feature>
<feature type="compositionally biased region" description="Polar residues" evidence="1">
    <location>
        <begin position="49"/>
        <end position="73"/>
    </location>
</feature>
<dbReference type="Proteomes" id="UP000044841">
    <property type="component" value="Unassembled WGS sequence"/>
</dbReference>
<organism evidence="2 3">
    <name type="scientific">Rhizoctonia solani</name>
    <dbReference type="NCBI Taxonomy" id="456999"/>
    <lineage>
        <taxon>Eukaryota</taxon>
        <taxon>Fungi</taxon>
        <taxon>Dikarya</taxon>
        <taxon>Basidiomycota</taxon>
        <taxon>Agaricomycotina</taxon>
        <taxon>Agaricomycetes</taxon>
        <taxon>Cantharellales</taxon>
        <taxon>Ceratobasidiaceae</taxon>
        <taxon>Rhizoctonia</taxon>
    </lineage>
</organism>
<evidence type="ECO:0000313" key="3">
    <source>
        <dbReference type="Proteomes" id="UP000044841"/>
    </source>
</evidence>
<dbReference type="EMBL" id="CYGV01001289">
    <property type="protein sequence ID" value="CUA72245.1"/>
    <property type="molecule type" value="Genomic_DNA"/>
</dbReference>
<proteinExistence type="predicted"/>
<protein>
    <submittedName>
        <fullName evidence="2">Uncharacterized protein</fullName>
    </submittedName>
</protein>
<evidence type="ECO:0000256" key="1">
    <source>
        <dbReference type="SAM" id="MobiDB-lite"/>
    </source>
</evidence>
<reference evidence="2 3" key="1">
    <citation type="submission" date="2015-07" db="EMBL/GenBank/DDBJ databases">
        <authorList>
            <person name="Noorani M."/>
        </authorList>
    </citation>
    <scope>NUCLEOTIDE SEQUENCE [LARGE SCALE GENOMIC DNA]</scope>
    <source>
        <strain evidence="2">BBA 69670</strain>
    </source>
</reference>
<keyword evidence="3" id="KW-1185">Reference proteome</keyword>
<sequence>MPPPACFNGCSHEGYKHQRQQSQGGRVDQAVTQPDHRPHAPLNPAGPTRNGSGSAGTSRCQSHMNQAWNQGSH</sequence>
<dbReference type="AlphaFoldDB" id="A0A0K6G143"/>
<name>A0A0K6G143_9AGAM</name>
<accession>A0A0K6G143</accession>
<gene>
    <name evidence="2" type="ORF">RSOLAG22IIIB_00910</name>
</gene>